<dbReference type="PROSITE" id="PS00141">
    <property type="entry name" value="ASP_PROTEASE"/>
    <property type="match status" value="1"/>
</dbReference>
<dbReference type="PANTHER" id="PTHR37984">
    <property type="entry name" value="PROTEIN CBG26694"/>
    <property type="match status" value="1"/>
</dbReference>
<dbReference type="GO" id="GO:0006508">
    <property type="term" value="P:proteolysis"/>
    <property type="evidence" value="ECO:0007669"/>
    <property type="project" value="InterPro"/>
</dbReference>
<dbReference type="PROSITE" id="PS50804">
    <property type="entry name" value="SCAN_BOX"/>
    <property type="match status" value="1"/>
</dbReference>
<dbReference type="InterPro" id="IPR001995">
    <property type="entry name" value="Peptidase_A2_cat"/>
</dbReference>
<feature type="region of interest" description="Disordered" evidence="7">
    <location>
        <begin position="284"/>
        <end position="316"/>
    </location>
</feature>
<dbReference type="Gene3D" id="2.40.70.10">
    <property type="entry name" value="Acid Proteases"/>
    <property type="match status" value="1"/>
</dbReference>
<dbReference type="PROSITE" id="PS50994">
    <property type="entry name" value="INTEGRASE"/>
    <property type="match status" value="1"/>
</dbReference>
<dbReference type="SMART" id="SM00431">
    <property type="entry name" value="SCAN"/>
    <property type="match status" value="1"/>
</dbReference>
<dbReference type="Gene3D" id="3.10.10.10">
    <property type="entry name" value="HIV Type 1 Reverse Transcriptase, subunit A, domain 1"/>
    <property type="match status" value="1"/>
</dbReference>
<evidence type="ECO:0008006" key="13">
    <source>
        <dbReference type="Google" id="ProtNLM"/>
    </source>
</evidence>
<feature type="non-terminal residue" evidence="11">
    <location>
        <position position="849"/>
    </location>
</feature>
<proteinExistence type="predicted"/>
<gene>
    <name evidence="11" type="ORF">C0J50_11136</name>
</gene>
<keyword evidence="2" id="KW-0548">Nucleotidyltransferase</keyword>
<evidence type="ECO:0000313" key="11">
    <source>
        <dbReference type="EMBL" id="KAI5614553.1"/>
    </source>
</evidence>
<dbReference type="InterPro" id="IPR001584">
    <property type="entry name" value="Integrase_cat-core"/>
</dbReference>
<evidence type="ECO:0000256" key="6">
    <source>
        <dbReference type="ARBA" id="ARBA00022918"/>
    </source>
</evidence>
<dbReference type="InterPro" id="IPR003309">
    <property type="entry name" value="SCAN_dom"/>
</dbReference>
<evidence type="ECO:0000256" key="1">
    <source>
        <dbReference type="ARBA" id="ARBA00022679"/>
    </source>
</evidence>
<reference evidence="11" key="1">
    <citation type="submission" date="2018-07" db="EMBL/GenBank/DDBJ databases">
        <title>Comparative genomics of catfishes provides insights into carnivory and benthic adaptation.</title>
        <authorList>
            <person name="Zhang Y."/>
            <person name="Wang D."/>
            <person name="Peng Z."/>
            <person name="Zheng S."/>
            <person name="Shao F."/>
            <person name="Tao W."/>
        </authorList>
    </citation>
    <scope>NUCLEOTIDE SEQUENCE</scope>
    <source>
        <strain evidence="11">Chongqing</strain>
    </source>
</reference>
<dbReference type="InterPro" id="IPR036397">
    <property type="entry name" value="RNaseH_sf"/>
</dbReference>
<keyword evidence="12" id="KW-1185">Reference proteome</keyword>
<dbReference type="InterPro" id="IPR021109">
    <property type="entry name" value="Peptidase_aspartic_dom_sf"/>
</dbReference>
<evidence type="ECO:0000259" key="8">
    <source>
        <dbReference type="PROSITE" id="PS50175"/>
    </source>
</evidence>
<evidence type="ECO:0000313" key="12">
    <source>
        <dbReference type="Proteomes" id="UP001205998"/>
    </source>
</evidence>
<dbReference type="InterPro" id="IPR038269">
    <property type="entry name" value="SCAN_sf"/>
</dbReference>
<dbReference type="InterPro" id="IPR050951">
    <property type="entry name" value="Retrovirus_Pol_polyprotein"/>
</dbReference>
<comment type="caution">
    <text evidence="11">The sequence shown here is derived from an EMBL/GenBank/DDBJ whole genome shotgun (WGS) entry which is preliminary data.</text>
</comment>
<keyword evidence="4" id="KW-0255">Endonuclease</keyword>
<dbReference type="GO" id="GO:0003964">
    <property type="term" value="F:RNA-directed DNA polymerase activity"/>
    <property type="evidence" value="ECO:0007669"/>
    <property type="project" value="UniProtKB-KW"/>
</dbReference>
<dbReference type="Pfam" id="PF13650">
    <property type="entry name" value="Asp_protease_2"/>
    <property type="match status" value="1"/>
</dbReference>
<evidence type="ECO:0000256" key="3">
    <source>
        <dbReference type="ARBA" id="ARBA00022722"/>
    </source>
</evidence>
<dbReference type="Pfam" id="PF02023">
    <property type="entry name" value="SCAN"/>
    <property type="match status" value="1"/>
</dbReference>
<accession>A0AAD5ADN6</accession>
<feature type="domain" description="SCAN box" evidence="9">
    <location>
        <begin position="1"/>
        <end position="78"/>
    </location>
</feature>
<sequence length="849" mass="96325">RFRATTTPVAETPSETYNRLRHLYRRWVRPELHTKEEIGEMVILEQFLRHTRSGYGIWVKEREPRTGLAAAKLAQQYRNAHQESHRFQLVTGDQKSSTSGSSAGESRRHLQASKGDKDTREPKLICYYCQQPGHKARKAKLTGFCYVPRKEDSTLNCIGNPRLVPVTVNGKELKALLDTGSSMSLVKRCHVTRVSFTQHTKLQCVHGEVKQYPQTKVNVSINGQTYLLTVAVVETLPADVILGRDVPVLPELVQANWEEERARSNVQLACPVVTRAQAKMGLQPLPDMDSSLLQGGTKGPRKSRRQHRLEKGLGTPVPEIKTEGLEVSGWTVPVNIVELQRADESLTPLFEKARQGKQADMCGEQYVINNNILYMQASDVTRRPTPVSAHDSSGRSLYTDVQKYCTTCPTCQQTSAVRQRDRPPLQPLPVISVPFQRIAMDIVGPLEKSSTGYQYILVISDYATRYPEAFPLRSITTPKIINALIQLFSRVGIPEEILTDQGTNFTSGLMKQLHRQLGITAIKTSPYHSQTDGLVERFNKTLKGMLRKFVSDTERDWDKWLPFLLFAYREVPQASTGFSPFELLYGWQVQGPLDLLRRNWEDPCSGNKAEKGIVQYILEMRDRLENYRKLAAENLQKAQKYQKTWYDQQARSRELQPGQKVLLLLPTSTSKLLMKWQGPYSVVRRMGQTSSGKSLPAKKADPVLLIQKVEEDREEDHPEPKASGQTQPAEVDLGHLEALKQAELQTLFGRYPALFRQRPGRTNLVHHKIRLTNTTPSRQRPYRVPERLVAPLKAEVRTMLEMGVIETSSSEWSSPVVIVPKKDNTLRICIDFRRLMPRIDDLLENIGGA</sequence>
<dbReference type="Proteomes" id="UP001205998">
    <property type="component" value="Unassembled WGS sequence"/>
</dbReference>
<dbReference type="SUPFAM" id="SSF47353">
    <property type="entry name" value="Retrovirus capsid dimerization domain-like"/>
    <property type="match status" value="1"/>
</dbReference>
<dbReference type="PROSITE" id="PS50175">
    <property type="entry name" value="ASP_PROT_RETROV"/>
    <property type="match status" value="1"/>
</dbReference>
<evidence type="ECO:0000256" key="2">
    <source>
        <dbReference type="ARBA" id="ARBA00022695"/>
    </source>
</evidence>
<dbReference type="InterPro" id="IPR012337">
    <property type="entry name" value="RNaseH-like_sf"/>
</dbReference>
<evidence type="ECO:0000259" key="9">
    <source>
        <dbReference type="PROSITE" id="PS50804"/>
    </source>
</evidence>
<dbReference type="InterPro" id="IPR001969">
    <property type="entry name" value="Aspartic_peptidase_AS"/>
</dbReference>
<dbReference type="Gene3D" id="1.10.4020.10">
    <property type="entry name" value="DNA breaking-rejoining enzymes"/>
    <property type="match status" value="1"/>
</dbReference>
<dbReference type="Gene3D" id="3.30.420.10">
    <property type="entry name" value="Ribonuclease H-like superfamily/Ribonuclease H"/>
    <property type="match status" value="1"/>
</dbReference>
<dbReference type="CDD" id="cd00303">
    <property type="entry name" value="retropepsin_like"/>
    <property type="match status" value="1"/>
</dbReference>
<feature type="compositionally biased region" description="Basic residues" evidence="7">
    <location>
        <begin position="299"/>
        <end position="308"/>
    </location>
</feature>
<organism evidence="11 12">
    <name type="scientific">Silurus asotus</name>
    <name type="common">Amur catfish</name>
    <name type="synonym">Parasilurus asotus</name>
    <dbReference type="NCBI Taxonomy" id="30991"/>
    <lineage>
        <taxon>Eukaryota</taxon>
        <taxon>Metazoa</taxon>
        <taxon>Chordata</taxon>
        <taxon>Craniata</taxon>
        <taxon>Vertebrata</taxon>
        <taxon>Euteleostomi</taxon>
        <taxon>Actinopterygii</taxon>
        <taxon>Neopterygii</taxon>
        <taxon>Teleostei</taxon>
        <taxon>Ostariophysi</taxon>
        <taxon>Siluriformes</taxon>
        <taxon>Siluridae</taxon>
        <taxon>Silurus</taxon>
    </lineage>
</organism>
<feature type="domain" description="Integrase catalytic" evidence="10">
    <location>
        <begin position="430"/>
        <end position="588"/>
    </location>
</feature>
<dbReference type="Pfam" id="PF00665">
    <property type="entry name" value="rve"/>
    <property type="match status" value="1"/>
</dbReference>
<keyword evidence="3" id="KW-0540">Nuclease</keyword>
<dbReference type="PANTHER" id="PTHR37984:SF15">
    <property type="entry name" value="INTEGRASE CATALYTIC DOMAIN-CONTAINING PROTEIN"/>
    <property type="match status" value="1"/>
</dbReference>
<dbReference type="SUPFAM" id="SSF56672">
    <property type="entry name" value="DNA/RNA polymerases"/>
    <property type="match status" value="1"/>
</dbReference>
<dbReference type="FunFam" id="3.30.420.10:FF:000032">
    <property type="entry name" value="Retrovirus-related Pol polyprotein from transposon 297-like Protein"/>
    <property type="match status" value="1"/>
</dbReference>
<name>A0AAD5ADN6_SILAS</name>
<feature type="non-terminal residue" evidence="11">
    <location>
        <position position="1"/>
    </location>
</feature>
<feature type="region of interest" description="Disordered" evidence="7">
    <location>
        <begin position="84"/>
        <end position="117"/>
    </location>
</feature>
<keyword evidence="5" id="KW-0378">Hydrolase</keyword>
<dbReference type="SUPFAM" id="SSF53098">
    <property type="entry name" value="Ribonuclease H-like"/>
    <property type="match status" value="1"/>
</dbReference>
<dbReference type="InterPro" id="IPR043502">
    <property type="entry name" value="DNA/RNA_pol_sf"/>
</dbReference>
<dbReference type="GO" id="GO:0003676">
    <property type="term" value="F:nucleic acid binding"/>
    <property type="evidence" value="ECO:0007669"/>
    <property type="project" value="InterPro"/>
</dbReference>
<keyword evidence="1" id="KW-0808">Transferase</keyword>
<feature type="domain" description="Peptidase A2" evidence="8">
    <location>
        <begin position="173"/>
        <end position="246"/>
    </location>
</feature>
<dbReference type="GO" id="GO:0004519">
    <property type="term" value="F:endonuclease activity"/>
    <property type="evidence" value="ECO:0007669"/>
    <property type="project" value="UniProtKB-KW"/>
</dbReference>
<dbReference type="GO" id="GO:0004190">
    <property type="term" value="F:aspartic-type endopeptidase activity"/>
    <property type="evidence" value="ECO:0007669"/>
    <property type="project" value="InterPro"/>
</dbReference>
<dbReference type="GO" id="GO:0015074">
    <property type="term" value="P:DNA integration"/>
    <property type="evidence" value="ECO:0007669"/>
    <property type="project" value="InterPro"/>
</dbReference>
<dbReference type="EMBL" id="MU558325">
    <property type="protein sequence ID" value="KAI5614553.1"/>
    <property type="molecule type" value="Genomic_DNA"/>
</dbReference>
<evidence type="ECO:0000259" key="10">
    <source>
        <dbReference type="PROSITE" id="PS50994"/>
    </source>
</evidence>
<keyword evidence="6" id="KW-0695">RNA-directed DNA polymerase</keyword>
<dbReference type="SUPFAM" id="SSF50630">
    <property type="entry name" value="Acid proteases"/>
    <property type="match status" value="1"/>
</dbReference>
<evidence type="ECO:0000256" key="4">
    <source>
        <dbReference type="ARBA" id="ARBA00022759"/>
    </source>
</evidence>
<protein>
    <recommendedName>
        <fullName evidence="13">Integrase catalytic domain-containing protein</fullName>
    </recommendedName>
</protein>
<dbReference type="AlphaFoldDB" id="A0AAD5ADN6"/>
<evidence type="ECO:0000256" key="5">
    <source>
        <dbReference type="ARBA" id="ARBA00022801"/>
    </source>
</evidence>
<evidence type="ECO:0000256" key="7">
    <source>
        <dbReference type="SAM" id="MobiDB-lite"/>
    </source>
</evidence>